<reference evidence="1" key="1">
    <citation type="submission" date="2023-07" db="EMBL/GenBank/DDBJ databases">
        <authorList>
            <consortium name="AG Swart"/>
            <person name="Singh M."/>
            <person name="Singh A."/>
            <person name="Seah K."/>
            <person name="Emmerich C."/>
        </authorList>
    </citation>
    <scope>NUCLEOTIDE SEQUENCE</scope>
    <source>
        <strain evidence="1">DP1</strain>
    </source>
</reference>
<dbReference type="Proteomes" id="UP001295684">
    <property type="component" value="Unassembled WGS sequence"/>
</dbReference>
<evidence type="ECO:0000313" key="1">
    <source>
        <dbReference type="EMBL" id="CAI2370358.1"/>
    </source>
</evidence>
<proteinExistence type="predicted"/>
<dbReference type="EMBL" id="CAMPGE010011530">
    <property type="protein sequence ID" value="CAI2370358.1"/>
    <property type="molecule type" value="Genomic_DNA"/>
</dbReference>
<gene>
    <name evidence="1" type="ORF">ECRASSUSDP1_LOCUS11669</name>
</gene>
<comment type="caution">
    <text evidence="1">The sequence shown here is derived from an EMBL/GenBank/DDBJ whole genome shotgun (WGS) entry which is preliminary data.</text>
</comment>
<protein>
    <submittedName>
        <fullName evidence="1">Uncharacterized protein</fullName>
    </submittedName>
</protein>
<keyword evidence="2" id="KW-1185">Reference proteome</keyword>
<name>A0AAD1UJ38_EUPCR</name>
<dbReference type="AlphaFoldDB" id="A0AAD1UJ38"/>
<sequence length="388" mass="45262">MSIKDQDQALPSIDGDEVAFRFPKDQKVDSLDPYCNNYNSDMALWRENDARYLELESNYEFDHKDNLFFGKQIICDEVDLEGPYEQTLVFPKEEEPTFSIILPQESEGFSFSKIHENRIQIEEVPIWFANHPKANDYEESSYKVRCGGQLNKLVPYLMERLNSSFFEEFYAKQVSPNRSRGRPRKIKDTDKDTLWAEILDKLVLKANDRKAKQRADAKNTSVCRDVKKVVDHILKYIGSKCRYKSANMAHVIESYTEAFTVGFVPIIFEGEALDNKVKTFCEFIIIAYPKEKVQKIITMIKEAGFLDAHECENFMSQLNNRKKSSKANFQRLVRQNSCFKSIILKLLSKLDHCALNGKESYKDVLRSILYPNFIPKMPKRSRRTKKRS</sequence>
<accession>A0AAD1UJ38</accession>
<evidence type="ECO:0000313" key="2">
    <source>
        <dbReference type="Proteomes" id="UP001295684"/>
    </source>
</evidence>
<organism evidence="1 2">
    <name type="scientific">Euplotes crassus</name>
    <dbReference type="NCBI Taxonomy" id="5936"/>
    <lineage>
        <taxon>Eukaryota</taxon>
        <taxon>Sar</taxon>
        <taxon>Alveolata</taxon>
        <taxon>Ciliophora</taxon>
        <taxon>Intramacronucleata</taxon>
        <taxon>Spirotrichea</taxon>
        <taxon>Hypotrichia</taxon>
        <taxon>Euplotida</taxon>
        <taxon>Euplotidae</taxon>
        <taxon>Moneuplotes</taxon>
    </lineage>
</organism>